<protein>
    <recommendedName>
        <fullName evidence="6">MYND-type domain-containing protein</fullName>
    </recommendedName>
</protein>
<dbReference type="PROSITE" id="PS50865">
    <property type="entry name" value="ZF_MYND_2"/>
    <property type="match status" value="1"/>
</dbReference>
<evidence type="ECO:0000256" key="2">
    <source>
        <dbReference type="ARBA" id="ARBA00022771"/>
    </source>
</evidence>
<evidence type="ECO:0000313" key="7">
    <source>
        <dbReference type="EMBL" id="CAE8594075.1"/>
    </source>
</evidence>
<accession>A0A813HDT1</accession>
<dbReference type="EMBL" id="CAJNNV010006781">
    <property type="protein sequence ID" value="CAE8594075.1"/>
    <property type="molecule type" value="Genomic_DNA"/>
</dbReference>
<feature type="compositionally biased region" description="Basic and acidic residues" evidence="5">
    <location>
        <begin position="368"/>
        <end position="379"/>
    </location>
</feature>
<evidence type="ECO:0000259" key="6">
    <source>
        <dbReference type="PROSITE" id="PS50865"/>
    </source>
</evidence>
<evidence type="ECO:0000256" key="3">
    <source>
        <dbReference type="ARBA" id="ARBA00022833"/>
    </source>
</evidence>
<feature type="region of interest" description="Disordered" evidence="5">
    <location>
        <begin position="363"/>
        <end position="394"/>
    </location>
</feature>
<reference evidence="8" key="1">
    <citation type="submission" date="2021-02" db="EMBL/GenBank/DDBJ databases">
        <authorList>
            <person name="Dougan E. K."/>
            <person name="Rhodes N."/>
            <person name="Thang M."/>
            <person name="Chan C."/>
        </authorList>
    </citation>
    <scope>NUCLEOTIDE SEQUENCE</scope>
</reference>
<evidence type="ECO:0000313" key="8">
    <source>
        <dbReference type="EMBL" id="CAE8636438.1"/>
    </source>
</evidence>
<dbReference type="AlphaFoldDB" id="A0A813HDT1"/>
<dbReference type="InterPro" id="IPR002893">
    <property type="entry name" value="Znf_MYND"/>
</dbReference>
<dbReference type="Pfam" id="PF01753">
    <property type="entry name" value="zf-MYND"/>
    <property type="match status" value="1"/>
</dbReference>
<evidence type="ECO:0000256" key="1">
    <source>
        <dbReference type="ARBA" id="ARBA00022723"/>
    </source>
</evidence>
<keyword evidence="1" id="KW-0479">Metal-binding</keyword>
<comment type="caution">
    <text evidence="8">The sequence shown here is derived from an EMBL/GenBank/DDBJ whole genome shotgun (WGS) entry which is preliminary data.</text>
</comment>
<dbReference type="Gene3D" id="6.10.140.2220">
    <property type="match status" value="1"/>
</dbReference>
<proteinExistence type="predicted"/>
<feature type="domain" description="MYND-type" evidence="6">
    <location>
        <begin position="329"/>
        <end position="366"/>
    </location>
</feature>
<dbReference type="Proteomes" id="UP000654075">
    <property type="component" value="Unassembled WGS sequence"/>
</dbReference>
<sequence>MTTAIYDSLSTFAVSAGGREHVIAAQLAAERGDLQTMHIFRFFQKKKKKKKSKINRIFDACLAKGAVTGDSLCTYNLACSLCNPGSCQDVQGGAGCYLFLLRKNKHFPAESYAVLLAAVENLAMMLRQLGGEGGIPRATELPFDALETLRAAAKGAKERAKKEGKKNTKLRVAADAARVIVHFTDGFLSWDTSRSRVVGGESFSSEGVQTLRKAAVRCYGKALDIGKDVPRSVGVPLIDSILPYVAEHLEMAQGNIEQLTQNRTEFKLQGVRTPGGDFLGLGPDGELHFIPEAETRPWLSDSSADRQYFFSGLHLGESSPQLKAVTCAFGTCSETLELQKCSGCRKVSYCSRKHQEAHWAEHKKKCREHASGHVAEDKATSSQSSQQPLPRSKS</sequence>
<keyword evidence="2 4" id="KW-0863">Zinc-finger</keyword>
<name>A0A813HDT1_POLGL</name>
<evidence type="ECO:0000313" key="9">
    <source>
        <dbReference type="Proteomes" id="UP000654075"/>
    </source>
</evidence>
<keyword evidence="3" id="KW-0862">Zinc</keyword>
<evidence type="ECO:0000256" key="5">
    <source>
        <dbReference type="SAM" id="MobiDB-lite"/>
    </source>
</evidence>
<dbReference type="EMBL" id="CAJNNV010031491">
    <property type="protein sequence ID" value="CAE8636438.1"/>
    <property type="molecule type" value="Genomic_DNA"/>
</dbReference>
<dbReference type="SUPFAM" id="SSF144232">
    <property type="entry name" value="HIT/MYND zinc finger-like"/>
    <property type="match status" value="1"/>
</dbReference>
<keyword evidence="9" id="KW-1185">Reference proteome</keyword>
<organism evidence="8 9">
    <name type="scientific">Polarella glacialis</name>
    <name type="common">Dinoflagellate</name>
    <dbReference type="NCBI Taxonomy" id="89957"/>
    <lineage>
        <taxon>Eukaryota</taxon>
        <taxon>Sar</taxon>
        <taxon>Alveolata</taxon>
        <taxon>Dinophyceae</taxon>
        <taxon>Suessiales</taxon>
        <taxon>Suessiaceae</taxon>
        <taxon>Polarella</taxon>
    </lineage>
</organism>
<gene>
    <name evidence="7" type="ORF">PGLA1383_LOCUS12649</name>
    <name evidence="8" type="ORF">PGLA1383_LOCUS51898</name>
</gene>
<dbReference type="GO" id="GO:0008270">
    <property type="term" value="F:zinc ion binding"/>
    <property type="evidence" value="ECO:0007669"/>
    <property type="project" value="UniProtKB-KW"/>
</dbReference>
<dbReference type="OrthoDB" id="5945798at2759"/>
<evidence type="ECO:0000256" key="4">
    <source>
        <dbReference type="PROSITE-ProRule" id="PRU00134"/>
    </source>
</evidence>